<feature type="coiled-coil region" evidence="2">
    <location>
        <begin position="123"/>
        <end position="150"/>
    </location>
</feature>
<comment type="similarity">
    <text evidence="1">Belongs to the PspA/Vipp/IM30 family.</text>
</comment>
<dbReference type="Proteomes" id="UP001500665">
    <property type="component" value="Unassembled WGS sequence"/>
</dbReference>
<dbReference type="Pfam" id="PF04012">
    <property type="entry name" value="PspA_IM30"/>
    <property type="match status" value="1"/>
</dbReference>
<evidence type="ECO:0000256" key="2">
    <source>
        <dbReference type="SAM" id="Coils"/>
    </source>
</evidence>
<evidence type="ECO:0000313" key="4">
    <source>
        <dbReference type="Proteomes" id="UP001500665"/>
    </source>
</evidence>
<reference evidence="3 4" key="1">
    <citation type="journal article" date="2019" name="Int. J. Syst. Evol. Microbiol.">
        <title>The Global Catalogue of Microorganisms (GCM) 10K type strain sequencing project: providing services to taxonomists for standard genome sequencing and annotation.</title>
        <authorList>
            <consortium name="The Broad Institute Genomics Platform"/>
            <consortium name="The Broad Institute Genome Sequencing Center for Infectious Disease"/>
            <person name="Wu L."/>
            <person name="Ma J."/>
        </authorList>
    </citation>
    <scope>NUCLEOTIDE SEQUENCE [LARGE SCALE GENOMIC DNA]</scope>
    <source>
        <strain evidence="3 4">JCM 10696</strain>
    </source>
</reference>
<evidence type="ECO:0000313" key="3">
    <source>
        <dbReference type="EMBL" id="GAA0945144.1"/>
    </source>
</evidence>
<protein>
    <submittedName>
        <fullName evidence="3">PspA/IM30 family protein</fullName>
    </submittedName>
</protein>
<keyword evidence="2" id="KW-0175">Coiled coil</keyword>
<keyword evidence="4" id="KW-1185">Reference proteome</keyword>
<proteinExistence type="inferred from homology"/>
<evidence type="ECO:0000256" key="1">
    <source>
        <dbReference type="ARBA" id="ARBA00043985"/>
    </source>
</evidence>
<dbReference type="PANTHER" id="PTHR31088">
    <property type="entry name" value="MEMBRANE-ASSOCIATED PROTEIN VIPP1, CHLOROPLASTIC"/>
    <property type="match status" value="1"/>
</dbReference>
<dbReference type="PANTHER" id="PTHR31088:SF6">
    <property type="entry name" value="PHAGE SHOCK PROTEIN A"/>
    <property type="match status" value="1"/>
</dbReference>
<dbReference type="InterPro" id="IPR007157">
    <property type="entry name" value="PspA_VIPP1"/>
</dbReference>
<gene>
    <name evidence="3" type="ORF">GCM10009550_18660</name>
</gene>
<name>A0ABN1QPH0_9ACTN</name>
<dbReference type="RefSeq" id="WP_344238871.1">
    <property type="nucleotide sequence ID" value="NZ_BAAAHH010000005.1"/>
</dbReference>
<comment type="caution">
    <text evidence="3">The sequence shown here is derived from an EMBL/GenBank/DDBJ whole genome shotgun (WGS) entry which is preliminary data.</text>
</comment>
<sequence length="241" mass="26851">MGGIAQRLAALFRAKANRALDEAEDPREVLDYSYQQQSEMLQKVRRGVADVATSRKRVELQVARLEQSSGRLEEQARRSLEAGREDLAREALARRSGVDSQLADLRGQEASLQAEEEKLVLASQRLQARVESFRTRKETLKATYSAAEAQTRVFEAVGGIGEEMGEVGMAMQRVQDRTDQMQARAGALDELLASGALEDATLPPGRDDIQAELDSLTRDRNVDAELERLKTEQKQLPEGRR</sequence>
<organism evidence="3 4">
    <name type="scientific">Actinocorallia libanotica</name>
    <dbReference type="NCBI Taxonomy" id="46162"/>
    <lineage>
        <taxon>Bacteria</taxon>
        <taxon>Bacillati</taxon>
        <taxon>Actinomycetota</taxon>
        <taxon>Actinomycetes</taxon>
        <taxon>Streptosporangiales</taxon>
        <taxon>Thermomonosporaceae</taxon>
        <taxon>Actinocorallia</taxon>
    </lineage>
</organism>
<accession>A0ABN1QPH0</accession>
<dbReference type="EMBL" id="BAAAHH010000005">
    <property type="protein sequence ID" value="GAA0945144.1"/>
    <property type="molecule type" value="Genomic_DNA"/>
</dbReference>